<dbReference type="Pfam" id="PF13649">
    <property type="entry name" value="Methyltransf_25"/>
    <property type="match status" value="1"/>
</dbReference>
<dbReference type="SUPFAM" id="SSF53335">
    <property type="entry name" value="S-adenosyl-L-methionine-dependent methyltransferases"/>
    <property type="match status" value="1"/>
</dbReference>
<accession>A0ABN1E6H6</accession>
<keyword evidence="4" id="KW-1185">Reference proteome</keyword>
<dbReference type="CDD" id="cd02440">
    <property type="entry name" value="AdoMet_MTases"/>
    <property type="match status" value="1"/>
</dbReference>
<protein>
    <submittedName>
        <fullName evidence="3">Class I SAM-dependent methyltransferase</fullName>
    </submittedName>
</protein>
<dbReference type="PANTHER" id="PTHR42912">
    <property type="entry name" value="METHYLTRANSFERASE"/>
    <property type="match status" value="1"/>
</dbReference>
<evidence type="ECO:0000259" key="2">
    <source>
        <dbReference type="Pfam" id="PF13649"/>
    </source>
</evidence>
<dbReference type="InterPro" id="IPR029063">
    <property type="entry name" value="SAM-dependent_MTases_sf"/>
</dbReference>
<keyword evidence="3" id="KW-0808">Transferase</keyword>
<feature type="region of interest" description="Disordered" evidence="1">
    <location>
        <begin position="1"/>
        <end position="23"/>
    </location>
</feature>
<sequence>MAGPSSPERPDQQNAGGHAAAEATLGTVGVSKRTAGVVESRLASRLWWDADADDYHREHGDFLGVSDFVWCPEGLRESEAGLLGEVRGADVLEVGCGSAPCARWLAAQGARPVGLDISAGMLRHAAEGAGRSGIDVPLVQASADALPFADDSFDIACSAFGGVPFVADSGAVMREVARVLRPGGRWVFAVTHPMRWMFSDDPGPDGLTVIQSYFDRTPYVEVDGNGRATYVEHHRTLGDYVGQLAAAGLRLVELVEPEWPEGHTQVWGQWSPLRGRLFPGTAIFRCVLG</sequence>
<dbReference type="InterPro" id="IPR050508">
    <property type="entry name" value="Methyltransf_Superfamily"/>
</dbReference>
<feature type="domain" description="Methyltransferase" evidence="2">
    <location>
        <begin position="91"/>
        <end position="184"/>
    </location>
</feature>
<name>A0ABN1E6H6_SACER</name>
<dbReference type="RefSeq" id="WP_009947511.1">
    <property type="nucleotide sequence ID" value="NZ_BAAAGS010000085.1"/>
</dbReference>
<dbReference type="GO" id="GO:0032259">
    <property type="term" value="P:methylation"/>
    <property type="evidence" value="ECO:0007669"/>
    <property type="project" value="UniProtKB-KW"/>
</dbReference>
<comment type="caution">
    <text evidence="3">The sequence shown here is derived from an EMBL/GenBank/DDBJ whole genome shotgun (WGS) entry which is preliminary data.</text>
</comment>
<proteinExistence type="predicted"/>
<dbReference type="InterPro" id="IPR041698">
    <property type="entry name" value="Methyltransf_25"/>
</dbReference>
<evidence type="ECO:0000313" key="4">
    <source>
        <dbReference type="Proteomes" id="UP001500729"/>
    </source>
</evidence>
<dbReference type="PANTHER" id="PTHR42912:SF93">
    <property type="entry name" value="N6-ADENOSINE-METHYLTRANSFERASE TMT1A"/>
    <property type="match status" value="1"/>
</dbReference>
<dbReference type="GO" id="GO:0008168">
    <property type="term" value="F:methyltransferase activity"/>
    <property type="evidence" value="ECO:0007669"/>
    <property type="project" value="UniProtKB-KW"/>
</dbReference>
<keyword evidence="3" id="KW-0489">Methyltransferase</keyword>
<gene>
    <name evidence="3" type="ORF">GCM10009533_66600</name>
</gene>
<reference evidence="3 4" key="1">
    <citation type="journal article" date="2019" name="Int. J. Syst. Evol. Microbiol.">
        <title>The Global Catalogue of Microorganisms (GCM) 10K type strain sequencing project: providing services to taxonomists for standard genome sequencing and annotation.</title>
        <authorList>
            <consortium name="The Broad Institute Genomics Platform"/>
            <consortium name="The Broad Institute Genome Sequencing Center for Infectious Disease"/>
            <person name="Wu L."/>
            <person name="Ma J."/>
        </authorList>
    </citation>
    <scope>NUCLEOTIDE SEQUENCE [LARGE SCALE GENOMIC DNA]</scope>
    <source>
        <strain evidence="3 4">JCM 10303</strain>
    </source>
</reference>
<dbReference type="Proteomes" id="UP001500729">
    <property type="component" value="Unassembled WGS sequence"/>
</dbReference>
<evidence type="ECO:0000256" key="1">
    <source>
        <dbReference type="SAM" id="MobiDB-lite"/>
    </source>
</evidence>
<organism evidence="3 4">
    <name type="scientific">Saccharopolyspora erythraea</name>
    <name type="common">Streptomyces erythraeus</name>
    <dbReference type="NCBI Taxonomy" id="1836"/>
    <lineage>
        <taxon>Bacteria</taxon>
        <taxon>Bacillati</taxon>
        <taxon>Actinomycetota</taxon>
        <taxon>Actinomycetes</taxon>
        <taxon>Pseudonocardiales</taxon>
        <taxon>Pseudonocardiaceae</taxon>
        <taxon>Saccharopolyspora</taxon>
    </lineage>
</organism>
<dbReference type="Gene3D" id="3.40.50.150">
    <property type="entry name" value="Vaccinia Virus protein VP39"/>
    <property type="match status" value="1"/>
</dbReference>
<dbReference type="EMBL" id="BAAAGS010000085">
    <property type="protein sequence ID" value="GAA0560174.1"/>
    <property type="molecule type" value="Genomic_DNA"/>
</dbReference>
<evidence type="ECO:0000313" key="3">
    <source>
        <dbReference type="EMBL" id="GAA0560174.1"/>
    </source>
</evidence>